<sequence length="16" mass="1895">VKKFTPPTFRRLFSGN</sequence>
<evidence type="ECO:0000313" key="1">
    <source>
        <dbReference type="EMBL" id="EKM32416.1"/>
    </source>
</evidence>
<gene>
    <name evidence="1" type="ORF">VCHENC02_2021B</name>
</gene>
<protein>
    <submittedName>
        <fullName evidence="1">Uncharacterized protein</fullName>
    </submittedName>
</protein>
<reference evidence="1 2" key="1">
    <citation type="submission" date="2012-10" db="EMBL/GenBank/DDBJ databases">
        <title>Genome sequence of Vibrio Cholerae HENC-02.</title>
        <authorList>
            <person name="Eppinger M."/>
            <person name="Hasan N.A."/>
            <person name="Sengamalay N."/>
            <person name="Hine E."/>
            <person name="Su Q."/>
            <person name="Daugherty S.C."/>
            <person name="Young S."/>
            <person name="Sadzewicz L."/>
            <person name="Tallon L."/>
            <person name="Cebula T.A."/>
            <person name="Ravel J."/>
            <person name="Colwell R.R."/>
        </authorList>
    </citation>
    <scope>NUCLEOTIDE SEQUENCE [LARGE SCALE GENOMIC DNA]</scope>
    <source>
        <strain evidence="1 2">HENC-02</strain>
    </source>
</reference>
<evidence type="ECO:0000313" key="2">
    <source>
        <dbReference type="Proteomes" id="UP000008367"/>
    </source>
</evidence>
<accession>A0A454D186</accession>
<organism evidence="1 2">
    <name type="scientific">Vibrio harveyi</name>
    <name type="common">Beneckea harveyi</name>
    <dbReference type="NCBI Taxonomy" id="669"/>
    <lineage>
        <taxon>Bacteria</taxon>
        <taxon>Pseudomonadati</taxon>
        <taxon>Pseudomonadota</taxon>
        <taxon>Gammaproteobacteria</taxon>
        <taxon>Vibrionales</taxon>
        <taxon>Vibrionaceae</taxon>
        <taxon>Vibrio</taxon>
    </lineage>
</organism>
<dbReference type="AlphaFoldDB" id="A0A454D186"/>
<comment type="caution">
    <text evidence="1">The sequence shown here is derived from an EMBL/GenBank/DDBJ whole genome shotgun (WGS) entry which is preliminary data.</text>
</comment>
<feature type="non-terminal residue" evidence="1">
    <location>
        <position position="1"/>
    </location>
</feature>
<proteinExistence type="predicted"/>
<dbReference type="EMBL" id="AJSR01000744">
    <property type="protein sequence ID" value="EKM32416.1"/>
    <property type="molecule type" value="Genomic_DNA"/>
</dbReference>
<name>A0A454D186_VIBHA</name>
<dbReference type="Proteomes" id="UP000008367">
    <property type="component" value="Unassembled WGS sequence"/>
</dbReference>